<dbReference type="EMBL" id="BSUJ01000001">
    <property type="protein sequence ID" value="GMA20850.1"/>
    <property type="molecule type" value="Genomic_DNA"/>
</dbReference>
<gene>
    <name evidence="1" type="ORF">GCM10025862_28710</name>
</gene>
<dbReference type="Pfam" id="PF13507">
    <property type="entry name" value="GATase_5"/>
    <property type="match status" value="1"/>
</dbReference>
<dbReference type="SUPFAM" id="SSF52317">
    <property type="entry name" value="Class I glutamine amidotransferase-like"/>
    <property type="match status" value="1"/>
</dbReference>
<evidence type="ECO:0008006" key="3">
    <source>
        <dbReference type="Google" id="ProtNLM"/>
    </source>
</evidence>
<accession>A0ABQ6HTF4</accession>
<protein>
    <recommendedName>
        <fullName evidence="3">Phosphoribosylformylglycinamidine synthase</fullName>
    </recommendedName>
</protein>
<comment type="caution">
    <text evidence="1">The sequence shown here is derived from an EMBL/GenBank/DDBJ whole genome shotgun (WGS) entry which is preliminary data.</text>
</comment>
<dbReference type="SMART" id="SM01211">
    <property type="entry name" value="GATase_5"/>
    <property type="match status" value="1"/>
</dbReference>
<evidence type="ECO:0000313" key="2">
    <source>
        <dbReference type="Proteomes" id="UP001157109"/>
    </source>
</evidence>
<reference evidence="2" key="1">
    <citation type="journal article" date="2019" name="Int. J. Syst. Evol. Microbiol.">
        <title>The Global Catalogue of Microorganisms (GCM) 10K type strain sequencing project: providing services to taxonomists for standard genome sequencing and annotation.</title>
        <authorList>
            <consortium name="The Broad Institute Genomics Platform"/>
            <consortium name="The Broad Institute Genome Sequencing Center for Infectious Disease"/>
            <person name="Wu L."/>
            <person name="Ma J."/>
        </authorList>
    </citation>
    <scope>NUCLEOTIDE SEQUENCE [LARGE SCALE GENOMIC DNA]</scope>
    <source>
        <strain evidence="2">NBRC 105830</strain>
    </source>
</reference>
<dbReference type="Gene3D" id="3.40.50.880">
    <property type="match status" value="1"/>
</dbReference>
<dbReference type="InterPro" id="IPR029062">
    <property type="entry name" value="Class_I_gatase-like"/>
</dbReference>
<name>A0ABQ6HTF4_9MICO</name>
<dbReference type="PANTHER" id="PTHR10099:SF1">
    <property type="entry name" value="PHOSPHORIBOSYLFORMYLGLYCINAMIDINE SYNTHASE"/>
    <property type="match status" value="1"/>
</dbReference>
<organism evidence="1 2">
    <name type="scientific">Arsenicicoccus piscis</name>
    <dbReference type="NCBI Taxonomy" id="673954"/>
    <lineage>
        <taxon>Bacteria</taxon>
        <taxon>Bacillati</taxon>
        <taxon>Actinomycetota</taxon>
        <taxon>Actinomycetes</taxon>
        <taxon>Micrococcales</taxon>
        <taxon>Intrasporangiaceae</taxon>
        <taxon>Arsenicicoccus</taxon>
    </lineage>
</organism>
<dbReference type="PANTHER" id="PTHR10099">
    <property type="entry name" value="PHOSPHORIBOSYLFORMYLGLYCINAMIDINE SYNTHASE"/>
    <property type="match status" value="1"/>
</dbReference>
<keyword evidence="2" id="KW-1185">Reference proteome</keyword>
<evidence type="ECO:0000313" key="1">
    <source>
        <dbReference type="EMBL" id="GMA20850.1"/>
    </source>
</evidence>
<dbReference type="PROSITE" id="PS51273">
    <property type="entry name" value="GATASE_TYPE_1"/>
    <property type="match status" value="1"/>
</dbReference>
<proteinExistence type="predicted"/>
<sequence length="222" mass="24083">MHMTDLQSGRAHLSDFVGLVACGGFSYGDTLGAGNGWARSVLFDPRLTEQFGAFFHRPDTFGLGICNGCQMFAALAELVPGAQAWPRFTRNRSEQYEARLSLLEVLDSPSIFLSGMTGSLLPIAVAHGEGRADFSTQGDAAQVVRAARYVDNAGAPTQRYPFNPNGSPDGLAAVTTPDGRFTAMMPHPERVQRNVQLSWTDGPVADESPWLRMFRNARVFVG</sequence>
<dbReference type="Proteomes" id="UP001157109">
    <property type="component" value="Unassembled WGS sequence"/>
</dbReference>